<name>A0A2I0JUG6_PUNGR</name>
<evidence type="ECO:0000313" key="2">
    <source>
        <dbReference type="Proteomes" id="UP000233551"/>
    </source>
</evidence>
<reference evidence="1 2" key="1">
    <citation type="submission" date="2017-11" db="EMBL/GenBank/DDBJ databases">
        <title>De-novo sequencing of pomegranate (Punica granatum L.) genome.</title>
        <authorList>
            <person name="Akparov Z."/>
            <person name="Amiraslanov A."/>
            <person name="Hajiyeva S."/>
            <person name="Abbasov M."/>
            <person name="Kaur K."/>
            <person name="Hamwieh A."/>
            <person name="Solovyev V."/>
            <person name="Salamov A."/>
            <person name="Braich B."/>
            <person name="Kosarev P."/>
            <person name="Mahmoud A."/>
            <person name="Hajiyev E."/>
            <person name="Babayeva S."/>
            <person name="Izzatullayeva V."/>
            <person name="Mammadov A."/>
            <person name="Mammadov A."/>
            <person name="Sharifova S."/>
            <person name="Ojaghi J."/>
            <person name="Eynullazada K."/>
            <person name="Bayramov B."/>
            <person name="Abdulazimova A."/>
            <person name="Shahmuradov I."/>
        </authorList>
    </citation>
    <scope>NUCLEOTIDE SEQUENCE [LARGE SCALE GENOMIC DNA]</scope>
    <source>
        <strain evidence="2">cv. AG2017</strain>
        <tissue evidence="1">Leaf</tissue>
    </source>
</reference>
<proteinExistence type="predicted"/>
<gene>
    <name evidence="1" type="ORF">CRG98_020068</name>
</gene>
<accession>A0A2I0JUG6</accession>
<protein>
    <submittedName>
        <fullName evidence="1">Uncharacterized protein</fullName>
    </submittedName>
</protein>
<dbReference type="EMBL" id="PGOL01001267">
    <property type="protein sequence ID" value="PKI59540.1"/>
    <property type="molecule type" value="Genomic_DNA"/>
</dbReference>
<sequence length="58" mass="6531">MGAVVPEVNEEEEEKEEKAMVAVVEEEVRAMVVGQYMVRATDRDKPIIVCHVALLCTR</sequence>
<comment type="caution">
    <text evidence="1">The sequence shown here is derived from an EMBL/GenBank/DDBJ whole genome shotgun (WGS) entry which is preliminary data.</text>
</comment>
<keyword evidence="2" id="KW-1185">Reference proteome</keyword>
<organism evidence="1 2">
    <name type="scientific">Punica granatum</name>
    <name type="common">Pomegranate</name>
    <dbReference type="NCBI Taxonomy" id="22663"/>
    <lineage>
        <taxon>Eukaryota</taxon>
        <taxon>Viridiplantae</taxon>
        <taxon>Streptophyta</taxon>
        <taxon>Embryophyta</taxon>
        <taxon>Tracheophyta</taxon>
        <taxon>Spermatophyta</taxon>
        <taxon>Magnoliopsida</taxon>
        <taxon>eudicotyledons</taxon>
        <taxon>Gunneridae</taxon>
        <taxon>Pentapetalae</taxon>
        <taxon>rosids</taxon>
        <taxon>malvids</taxon>
        <taxon>Myrtales</taxon>
        <taxon>Lythraceae</taxon>
        <taxon>Punica</taxon>
    </lineage>
</organism>
<dbReference type="Proteomes" id="UP000233551">
    <property type="component" value="Unassembled WGS sequence"/>
</dbReference>
<evidence type="ECO:0000313" key="1">
    <source>
        <dbReference type="EMBL" id="PKI59540.1"/>
    </source>
</evidence>
<dbReference type="AlphaFoldDB" id="A0A2I0JUG6"/>